<evidence type="ECO:0000313" key="1">
    <source>
        <dbReference type="EMBL" id="GMH03879.1"/>
    </source>
</evidence>
<gene>
    <name evidence="1" type="ORF">Nepgr_005718</name>
</gene>
<sequence length="110" mass="12100">MDLHSELQKQQQIVFGNGFLRTREVGEFISSALAGAMAKAFLAPLETIRYSLFSADQKKKEKTIYNVPLDEDPEGRIIPLISVVKLMLFSDAAAGVVSTFACHPLEALTD</sequence>
<comment type="caution">
    <text evidence="1">The sequence shown here is derived from an EMBL/GenBank/DDBJ whole genome shotgun (WGS) entry which is preliminary data.</text>
</comment>
<evidence type="ECO:0000313" key="2">
    <source>
        <dbReference type="Proteomes" id="UP001279734"/>
    </source>
</evidence>
<dbReference type="AlphaFoldDB" id="A0AAD3S432"/>
<dbReference type="Proteomes" id="UP001279734">
    <property type="component" value="Unassembled WGS sequence"/>
</dbReference>
<proteinExistence type="predicted"/>
<accession>A0AAD3S432</accession>
<reference evidence="1" key="1">
    <citation type="submission" date="2023-05" db="EMBL/GenBank/DDBJ databases">
        <title>Nepenthes gracilis genome sequencing.</title>
        <authorList>
            <person name="Fukushima K."/>
        </authorList>
    </citation>
    <scope>NUCLEOTIDE SEQUENCE</scope>
    <source>
        <strain evidence="1">SING2019-196</strain>
    </source>
</reference>
<keyword evidence="2" id="KW-1185">Reference proteome</keyword>
<name>A0AAD3S432_NEPGR</name>
<dbReference type="EMBL" id="BSYO01000004">
    <property type="protein sequence ID" value="GMH03879.1"/>
    <property type="molecule type" value="Genomic_DNA"/>
</dbReference>
<organism evidence="1 2">
    <name type="scientific">Nepenthes gracilis</name>
    <name type="common">Slender pitcher plant</name>
    <dbReference type="NCBI Taxonomy" id="150966"/>
    <lineage>
        <taxon>Eukaryota</taxon>
        <taxon>Viridiplantae</taxon>
        <taxon>Streptophyta</taxon>
        <taxon>Embryophyta</taxon>
        <taxon>Tracheophyta</taxon>
        <taxon>Spermatophyta</taxon>
        <taxon>Magnoliopsida</taxon>
        <taxon>eudicotyledons</taxon>
        <taxon>Gunneridae</taxon>
        <taxon>Pentapetalae</taxon>
        <taxon>Caryophyllales</taxon>
        <taxon>Nepenthaceae</taxon>
        <taxon>Nepenthes</taxon>
    </lineage>
</organism>
<protein>
    <submittedName>
        <fullName evidence="1">Uncharacterized protein</fullName>
    </submittedName>
</protein>